<feature type="domain" description="PHB de-polymerase C-terminal" evidence="1">
    <location>
        <begin position="203"/>
        <end position="402"/>
    </location>
</feature>
<dbReference type="SUPFAM" id="SSF53474">
    <property type="entry name" value="alpha/beta-Hydrolases"/>
    <property type="match status" value="1"/>
</dbReference>
<dbReference type="PANTHER" id="PTHR36837">
    <property type="entry name" value="POLY(3-HYDROXYALKANOATE) POLYMERASE SUBUNIT PHAC"/>
    <property type="match status" value="1"/>
</dbReference>
<dbReference type="InterPro" id="IPR029058">
    <property type="entry name" value="AB_hydrolase_fold"/>
</dbReference>
<dbReference type="InterPro" id="IPR051321">
    <property type="entry name" value="PHA/PHB_synthase"/>
</dbReference>
<dbReference type="RefSeq" id="WP_133774508.1">
    <property type="nucleotide sequence ID" value="NZ_SNZR01000017.1"/>
</dbReference>
<dbReference type="Pfam" id="PF06850">
    <property type="entry name" value="PHB_depo_C"/>
    <property type="match status" value="1"/>
</dbReference>
<dbReference type="PANTHER" id="PTHR36837:SF4">
    <property type="entry name" value="BLR0908 PROTEIN"/>
    <property type="match status" value="1"/>
</dbReference>
<dbReference type="Proteomes" id="UP000295122">
    <property type="component" value="Unassembled WGS sequence"/>
</dbReference>
<name>A0A4R7BNG0_9HYPH</name>
<dbReference type="InterPro" id="IPR009656">
    <property type="entry name" value="PHB_depo_C"/>
</dbReference>
<reference evidence="2 3" key="1">
    <citation type="submission" date="2019-03" db="EMBL/GenBank/DDBJ databases">
        <title>Genomic Encyclopedia of Type Strains, Phase IV (KMG-IV): sequencing the most valuable type-strain genomes for metagenomic binning, comparative biology and taxonomic classification.</title>
        <authorList>
            <person name="Goeker M."/>
        </authorList>
    </citation>
    <scope>NUCLEOTIDE SEQUENCE [LARGE SCALE GENOMIC DNA]</scope>
    <source>
        <strain evidence="2 3">DSM 25903</strain>
    </source>
</reference>
<comment type="caution">
    <text evidence="2">The sequence shown here is derived from an EMBL/GenBank/DDBJ whole genome shotgun (WGS) entry which is preliminary data.</text>
</comment>
<accession>A0A4R7BNG0</accession>
<dbReference type="NCBIfam" id="TIGR01849">
    <property type="entry name" value="PHB_depoly_PhaZ"/>
    <property type="match status" value="1"/>
</dbReference>
<sequence length="405" mass="45237">MMYLAYQSQDDVIDPFRRMAGTMRGILGELAPAVSSSSVARSMTAGLEMVERFRLSHARPSFELPSVRVGNREVAVTEERVHVAPFGTLLRFRKDIDVEQPRILVVAPMSGHFATLLRGTVETLLPENDVYITDWHNARDVPLAAGRFGFEDYVDYLIEFLGVMGPGAHLLAVCQPCVQALAAAAVMAQDDHPAAPKSMTLMAGPVDTRLNPTKVNELATGKPIAWFRDNLIASVPSRYPGAGRRVYPGFVQLTAFMSMNMSRHVRAHLDLFDHLASGRTEQAETAKAFYDEYFAVLDLPAEFYLETVQWIFQEYRLARGELTHRGRKVEPRAIRKTALLTVEGERDDICAIGQTLAAQDLCSGLKPYRKRHHMQVGVGHYGVFSGRRWQGQVHPIVRNMILASE</sequence>
<dbReference type="InterPro" id="IPR010915">
    <property type="entry name" value="PHB_depoly_PhaZ"/>
</dbReference>
<organism evidence="2 3">
    <name type="scientific">Enterovirga rhinocerotis</name>
    <dbReference type="NCBI Taxonomy" id="1339210"/>
    <lineage>
        <taxon>Bacteria</taxon>
        <taxon>Pseudomonadati</taxon>
        <taxon>Pseudomonadota</taxon>
        <taxon>Alphaproteobacteria</taxon>
        <taxon>Hyphomicrobiales</taxon>
        <taxon>Methylobacteriaceae</taxon>
        <taxon>Enterovirga</taxon>
    </lineage>
</organism>
<dbReference type="AlphaFoldDB" id="A0A4R7BNG0"/>
<gene>
    <name evidence="2" type="ORF">EV668_4598</name>
</gene>
<dbReference type="PIRSF" id="PIRSF020818">
    <property type="entry name" value="PHB_depoly_PhaZ"/>
    <property type="match status" value="1"/>
</dbReference>
<protein>
    <submittedName>
        <fullName evidence="2">Polyhydroxyalkanoate depolymerase</fullName>
    </submittedName>
</protein>
<dbReference type="OrthoDB" id="9774318at2"/>
<keyword evidence="3" id="KW-1185">Reference proteome</keyword>
<dbReference type="EMBL" id="SNZR01000017">
    <property type="protein sequence ID" value="TDR85476.1"/>
    <property type="molecule type" value="Genomic_DNA"/>
</dbReference>
<proteinExistence type="predicted"/>
<evidence type="ECO:0000313" key="2">
    <source>
        <dbReference type="EMBL" id="TDR85476.1"/>
    </source>
</evidence>
<evidence type="ECO:0000313" key="3">
    <source>
        <dbReference type="Proteomes" id="UP000295122"/>
    </source>
</evidence>
<evidence type="ECO:0000259" key="1">
    <source>
        <dbReference type="Pfam" id="PF06850"/>
    </source>
</evidence>